<evidence type="ECO:0000256" key="1">
    <source>
        <dbReference type="SAM" id="MobiDB-lite"/>
    </source>
</evidence>
<feature type="compositionally biased region" description="Basic and acidic residues" evidence="1">
    <location>
        <begin position="1"/>
        <end position="17"/>
    </location>
</feature>
<feature type="region of interest" description="Disordered" evidence="1">
    <location>
        <begin position="160"/>
        <end position="180"/>
    </location>
</feature>
<evidence type="ECO:0008006" key="3">
    <source>
        <dbReference type="Google" id="ProtNLM"/>
    </source>
</evidence>
<reference evidence="2" key="1">
    <citation type="journal article" date="2015" name="Nature">
        <title>Complex archaea that bridge the gap between prokaryotes and eukaryotes.</title>
        <authorList>
            <person name="Spang A."/>
            <person name="Saw J.H."/>
            <person name="Jorgensen S.L."/>
            <person name="Zaremba-Niedzwiedzka K."/>
            <person name="Martijn J."/>
            <person name="Lind A.E."/>
            <person name="van Eijk R."/>
            <person name="Schleper C."/>
            <person name="Guy L."/>
            <person name="Ettema T.J."/>
        </authorList>
    </citation>
    <scope>NUCLEOTIDE SEQUENCE</scope>
</reference>
<feature type="region of interest" description="Disordered" evidence="1">
    <location>
        <begin position="1"/>
        <end position="22"/>
    </location>
</feature>
<accession>A0A0F9VF48</accession>
<proteinExistence type="predicted"/>
<dbReference type="Pfam" id="PF17278">
    <property type="entry name" value="DUF5343"/>
    <property type="match status" value="1"/>
</dbReference>
<sequence length="220" mass="24422">MAKEQKKYSKLDKKTKETTYGNPQFPYCTVPKSLRKFLEMIPGKPKPPKINGGTLKVWGLRNANDQSILRVLKKLDLLSAAGEPTTHYTEFMKKETGASVLGERIKVVYETLFQNVKNPEKAATEELTSFFNINSGGGEKTIRFQVDTFKALADHATFDGVSQSGQSSAPTVGDNGVSKSTNEPVLRIDLHIHLPENKSKADYDAIIESIANRLYKINGE</sequence>
<feature type="compositionally biased region" description="Polar residues" evidence="1">
    <location>
        <begin position="160"/>
        <end position="170"/>
    </location>
</feature>
<protein>
    <recommendedName>
        <fullName evidence="3">DUF5343 domain-containing protein</fullName>
    </recommendedName>
</protein>
<dbReference type="AlphaFoldDB" id="A0A0F9VF48"/>
<dbReference type="EMBL" id="LAZR01000029">
    <property type="protein sequence ID" value="KKO02680.1"/>
    <property type="molecule type" value="Genomic_DNA"/>
</dbReference>
<comment type="caution">
    <text evidence="2">The sequence shown here is derived from an EMBL/GenBank/DDBJ whole genome shotgun (WGS) entry which is preliminary data.</text>
</comment>
<evidence type="ECO:0000313" key="2">
    <source>
        <dbReference type="EMBL" id="KKO02680.1"/>
    </source>
</evidence>
<name>A0A0F9VF48_9ZZZZ</name>
<gene>
    <name evidence="2" type="ORF">LCGC14_0101290</name>
</gene>
<organism evidence="2">
    <name type="scientific">marine sediment metagenome</name>
    <dbReference type="NCBI Taxonomy" id="412755"/>
    <lineage>
        <taxon>unclassified sequences</taxon>
        <taxon>metagenomes</taxon>
        <taxon>ecological metagenomes</taxon>
    </lineage>
</organism>
<dbReference type="InterPro" id="IPR035235">
    <property type="entry name" value="DUF5343"/>
</dbReference>